<protein>
    <submittedName>
        <fullName evidence="8">Cytochrome B561</fullName>
    </submittedName>
</protein>
<dbReference type="GO" id="GO:0022904">
    <property type="term" value="P:respiratory electron transport chain"/>
    <property type="evidence" value="ECO:0007669"/>
    <property type="project" value="InterPro"/>
</dbReference>
<evidence type="ECO:0000313" key="8">
    <source>
        <dbReference type="EMBL" id="EGV51558.1"/>
    </source>
</evidence>
<dbReference type="InterPro" id="IPR011577">
    <property type="entry name" value="Cyt_b561_bac/Ni-Hgenase"/>
</dbReference>
<dbReference type="EMBL" id="AFOC01000033">
    <property type="protein sequence ID" value="EGV51558.1"/>
    <property type="molecule type" value="Genomic_DNA"/>
</dbReference>
<dbReference type="PATRIC" id="fig|1048808.3.peg.1445"/>
<organism evidence="8 9">
    <name type="scientific">endosymbiont of Riftia pachyptila</name>
    <name type="common">vent Ph05</name>
    <dbReference type="NCBI Taxonomy" id="1048808"/>
    <lineage>
        <taxon>Bacteria</taxon>
        <taxon>Pseudomonadati</taxon>
        <taxon>Pseudomonadota</taxon>
        <taxon>Gammaproteobacteria</taxon>
        <taxon>sulfur-oxidizing symbionts</taxon>
    </lineage>
</organism>
<dbReference type="GO" id="GO:0009055">
    <property type="term" value="F:electron transfer activity"/>
    <property type="evidence" value="ECO:0007669"/>
    <property type="project" value="InterPro"/>
</dbReference>
<dbReference type="InterPro" id="IPR016174">
    <property type="entry name" value="Di-haem_cyt_TM"/>
</dbReference>
<dbReference type="AlphaFoldDB" id="G2DCX2"/>
<accession>G2DCX2</accession>
<reference evidence="8" key="1">
    <citation type="journal article" date="2011" name="ISME J.">
        <title>The endosymbionts of the deep-sea tubeworms Riftia pachyptila and Tevnia jerichonana share an identical physiology as revealed by proteogenomic analyses.</title>
        <authorList>
            <person name="Gardebrecht A."/>
            <person name="Markert S."/>
            <person name="Felbeck H."/>
            <person name="Thuermer A."/>
            <person name="Albrecht D."/>
            <person name="Wollherr A."/>
            <person name="Kabisch J."/>
            <person name="Lehmann R."/>
            <person name="Daniel R."/>
            <person name="Liesegang H."/>
            <person name="Hecker M."/>
            <person name="Sievert S.M."/>
            <person name="Schweder T."/>
        </authorList>
    </citation>
    <scope>NUCLEOTIDE SEQUENCE [LARGE SCALE GENOMIC DNA]</scope>
</reference>
<dbReference type="PANTHER" id="PTHR30485:SF2">
    <property type="entry name" value="BLL0597 PROTEIN"/>
    <property type="match status" value="1"/>
</dbReference>
<dbReference type="Pfam" id="PF01292">
    <property type="entry name" value="Ni_hydr_CYTB"/>
    <property type="match status" value="1"/>
</dbReference>
<dbReference type="InterPro" id="IPR051542">
    <property type="entry name" value="Hydrogenase_cytochrome"/>
</dbReference>
<feature type="transmembrane region" description="Helical" evidence="6">
    <location>
        <begin position="256"/>
        <end position="277"/>
    </location>
</feature>
<keyword evidence="5 6" id="KW-0472">Membrane</keyword>
<evidence type="ECO:0000256" key="6">
    <source>
        <dbReference type="SAM" id="Phobius"/>
    </source>
</evidence>
<keyword evidence="2" id="KW-1003">Cell membrane</keyword>
<sequence>MSKNLTLVAMIHLRVGYILAQTATFYLLWSIYSVTLLGFLSAALGNEQALLSFIRRISFPPRAWNPIKKKAPRPKRLALTILRSFQLSFRLCGYALQHKWRGAMTTEHSEKQIKVWDPLVRLFHWSLAVSFLLAYLSEDDFTSLHIIAGYSVGGLVVFRLLWGFIGPRHARFSDFAYPPTRVISYLKRVIHFRAERYLGHNPAGGAMVMALLLSLFITVLTGLATYGAEQSAGPLAPLMISMPFFVGKAAEEVHEFFANFTLLLVALHIVGVLLASVQHNENLVRAMFSGRKRLID</sequence>
<evidence type="ECO:0000256" key="1">
    <source>
        <dbReference type="ARBA" id="ARBA00004651"/>
    </source>
</evidence>
<evidence type="ECO:0000256" key="2">
    <source>
        <dbReference type="ARBA" id="ARBA00022475"/>
    </source>
</evidence>
<keyword evidence="4 6" id="KW-1133">Transmembrane helix</keyword>
<feature type="domain" description="Cytochrome b561 bacterial/Ni-hydrogenase" evidence="7">
    <location>
        <begin position="115"/>
        <end position="290"/>
    </location>
</feature>
<evidence type="ECO:0000313" key="9">
    <source>
        <dbReference type="Proteomes" id="UP000004491"/>
    </source>
</evidence>
<gene>
    <name evidence="8" type="ORF">Rifp1Sym_bf00310</name>
</gene>
<proteinExistence type="predicted"/>
<keyword evidence="3 6" id="KW-0812">Transmembrane</keyword>
<feature type="transmembrane region" description="Helical" evidence="6">
    <location>
        <begin position="206"/>
        <end position="228"/>
    </location>
</feature>
<evidence type="ECO:0000259" key="7">
    <source>
        <dbReference type="Pfam" id="PF01292"/>
    </source>
</evidence>
<keyword evidence="9" id="KW-1185">Reference proteome</keyword>
<dbReference type="SUPFAM" id="SSF81342">
    <property type="entry name" value="Transmembrane di-heme cytochromes"/>
    <property type="match status" value="1"/>
</dbReference>
<dbReference type="GO" id="GO:0020037">
    <property type="term" value="F:heme binding"/>
    <property type="evidence" value="ECO:0007669"/>
    <property type="project" value="TreeGrafter"/>
</dbReference>
<dbReference type="PANTHER" id="PTHR30485">
    <property type="entry name" value="NI/FE-HYDROGENASE 1 B-TYPE CYTOCHROME SUBUNIT"/>
    <property type="match status" value="1"/>
</dbReference>
<dbReference type="GO" id="GO:0005886">
    <property type="term" value="C:plasma membrane"/>
    <property type="evidence" value="ECO:0007669"/>
    <property type="project" value="UniProtKB-SubCell"/>
</dbReference>
<name>G2DCX2_9GAMM</name>
<dbReference type="Proteomes" id="UP000004491">
    <property type="component" value="Unassembled WGS sequence"/>
</dbReference>
<evidence type="ECO:0000256" key="4">
    <source>
        <dbReference type="ARBA" id="ARBA00022989"/>
    </source>
</evidence>
<feature type="transmembrane region" description="Helical" evidence="6">
    <location>
        <begin position="143"/>
        <end position="162"/>
    </location>
</feature>
<evidence type="ECO:0000256" key="5">
    <source>
        <dbReference type="ARBA" id="ARBA00023136"/>
    </source>
</evidence>
<dbReference type="Gene3D" id="1.20.950.20">
    <property type="entry name" value="Transmembrane di-heme cytochromes, Chain C"/>
    <property type="match status" value="1"/>
</dbReference>
<evidence type="ECO:0000256" key="3">
    <source>
        <dbReference type="ARBA" id="ARBA00022692"/>
    </source>
</evidence>
<comment type="caution">
    <text evidence="8">The sequence shown here is derived from an EMBL/GenBank/DDBJ whole genome shotgun (WGS) entry which is preliminary data.</text>
</comment>
<comment type="subcellular location">
    <subcellularLocation>
        <location evidence="1">Cell membrane</location>
        <topology evidence="1">Multi-pass membrane protein</topology>
    </subcellularLocation>
</comment>